<organism evidence="1">
    <name type="scientific">Oryza meridionalis</name>
    <dbReference type="NCBI Taxonomy" id="40149"/>
    <lineage>
        <taxon>Eukaryota</taxon>
        <taxon>Viridiplantae</taxon>
        <taxon>Streptophyta</taxon>
        <taxon>Embryophyta</taxon>
        <taxon>Tracheophyta</taxon>
        <taxon>Spermatophyta</taxon>
        <taxon>Magnoliopsida</taxon>
        <taxon>Liliopsida</taxon>
        <taxon>Poales</taxon>
        <taxon>Poaceae</taxon>
        <taxon>BOP clade</taxon>
        <taxon>Oryzoideae</taxon>
        <taxon>Oryzeae</taxon>
        <taxon>Oryzinae</taxon>
        <taxon>Oryza</taxon>
    </lineage>
</organism>
<evidence type="ECO:0000313" key="1">
    <source>
        <dbReference type="EnsemblPlants" id="OMERI01G16210.1"/>
    </source>
</evidence>
<evidence type="ECO:0000313" key="2">
    <source>
        <dbReference type="Proteomes" id="UP000008021"/>
    </source>
</evidence>
<name>A0A0E0C2Q8_9ORYZ</name>
<dbReference type="Proteomes" id="UP000008021">
    <property type="component" value="Chromosome 1"/>
</dbReference>
<dbReference type="HOGENOM" id="CLU_2945611_0_0_1"/>
<dbReference type="AlphaFoldDB" id="A0A0E0C2Q8"/>
<sequence length="60" mass="6709">MATLDRQVRGRGDPFFSLTLSLSNPTTWMDMKHGNGDACRRRFPLGALPCFLLFPSGFFG</sequence>
<reference evidence="1" key="1">
    <citation type="submission" date="2015-04" db="UniProtKB">
        <authorList>
            <consortium name="EnsemblPlants"/>
        </authorList>
    </citation>
    <scope>IDENTIFICATION</scope>
</reference>
<accession>A0A0E0C2Q8</accession>
<protein>
    <submittedName>
        <fullName evidence="1">Uncharacterized protein</fullName>
    </submittedName>
</protein>
<keyword evidence="2" id="KW-1185">Reference proteome</keyword>
<reference evidence="1" key="2">
    <citation type="submission" date="2018-05" db="EMBL/GenBank/DDBJ databases">
        <title>OmerRS3 (Oryza meridionalis Reference Sequence Version 3).</title>
        <authorList>
            <person name="Zhang J."/>
            <person name="Kudrna D."/>
            <person name="Lee S."/>
            <person name="Talag J."/>
            <person name="Welchert J."/>
            <person name="Wing R.A."/>
        </authorList>
    </citation>
    <scope>NUCLEOTIDE SEQUENCE [LARGE SCALE GENOMIC DNA]</scope>
    <source>
        <strain evidence="1">cv. OR44</strain>
    </source>
</reference>
<dbReference type="Gramene" id="OMERI01G16210.1">
    <property type="protein sequence ID" value="OMERI01G16210.1"/>
    <property type="gene ID" value="OMERI01G16210"/>
</dbReference>
<dbReference type="EnsemblPlants" id="OMERI01G16210.1">
    <property type="protein sequence ID" value="OMERI01G16210.1"/>
    <property type="gene ID" value="OMERI01G16210"/>
</dbReference>
<proteinExistence type="predicted"/>